<gene>
    <name evidence="2" type="ORF">PRG01_0414200</name>
</gene>
<evidence type="ECO:0000313" key="2">
    <source>
        <dbReference type="EMBL" id="SOV76305.1"/>
    </source>
</evidence>
<keyword evidence="1" id="KW-1133">Transmembrane helix</keyword>
<evidence type="ECO:0000313" key="3">
    <source>
        <dbReference type="Proteomes" id="UP000240500"/>
    </source>
</evidence>
<accession>A0A2P9D5H1</accession>
<reference evidence="2 3" key="1">
    <citation type="submission" date="2016-09" db="EMBL/GenBank/DDBJ databases">
        <authorList>
            <consortium name="Pathogen Informatics"/>
        </authorList>
    </citation>
    <scope>NUCLEOTIDE SEQUENCE [LARGE SCALE GENOMIC DNA]</scope>
</reference>
<dbReference type="SUPFAM" id="SSF47473">
    <property type="entry name" value="EF-hand"/>
    <property type="match status" value="1"/>
</dbReference>
<dbReference type="VEuPathDB" id="PlasmoDB:PRCDC_0040700"/>
<feature type="transmembrane region" description="Helical" evidence="1">
    <location>
        <begin position="277"/>
        <end position="300"/>
    </location>
</feature>
<dbReference type="VEuPathDB" id="PlasmoDB:PRG01_0414200"/>
<keyword evidence="1" id="KW-0812">Transmembrane</keyword>
<dbReference type="EMBL" id="LT969567">
    <property type="protein sequence ID" value="SOV76305.1"/>
    <property type="molecule type" value="Genomic_DNA"/>
</dbReference>
<keyword evidence="1" id="KW-0472">Membrane</keyword>
<dbReference type="InterPro" id="IPR006373">
    <property type="entry name" value="VSA_Rifin"/>
</dbReference>
<protein>
    <submittedName>
        <fullName evidence="2">Rifin PIR protein, putative</fullName>
    </submittedName>
</protein>
<evidence type="ECO:0000256" key="1">
    <source>
        <dbReference type="SAM" id="Phobius"/>
    </source>
</evidence>
<dbReference type="AlphaFoldDB" id="A0A2P9D5H1"/>
<dbReference type="NCBIfam" id="TIGR01477">
    <property type="entry name" value="RIFIN"/>
    <property type="match status" value="1"/>
</dbReference>
<name>A0A2P9D5H1_PLARE</name>
<dbReference type="InterPro" id="IPR011992">
    <property type="entry name" value="EF-hand-dom_pair"/>
</dbReference>
<proteinExistence type="predicted"/>
<organism evidence="2 3">
    <name type="scientific">Plasmodium reichenowi</name>
    <dbReference type="NCBI Taxonomy" id="5854"/>
    <lineage>
        <taxon>Eukaryota</taxon>
        <taxon>Sar</taxon>
        <taxon>Alveolata</taxon>
        <taxon>Apicomplexa</taxon>
        <taxon>Aconoidasida</taxon>
        <taxon>Haemosporida</taxon>
        <taxon>Plasmodiidae</taxon>
        <taxon>Plasmodium</taxon>
        <taxon>Plasmodium (Laverania)</taxon>
    </lineage>
</organism>
<sequence>MVNTHTKPSIIPHTPKIPTTRLLCECELYTPVNYENDPQMKTVMENFNKQTQQRFQEYDDRMKTTRQKCKDQCDKGIQKIILKDKLEKQMEEQLTTLETKIHSDDIPTCICEKSIAHKVEKGCLRCGGVLGGGIAPGWGFISNVDYCVLTNVALIAATKKGFQVRMAKSLELMKKIYELGNINGFNLIEKITEDNFVKPMHLVEIIHDVTINMCSTEPSKNSSFCFAVEGITLSKFLPLTIIRAGQAASAGKAPAEIAKSNALSEASPTIISYSTAAIASIVEILVVVLIMIIIYLILCYRRKKRMKKKLQYIKLLKK</sequence>
<dbReference type="OrthoDB" id="378570at2759"/>
<dbReference type="Proteomes" id="UP000240500">
    <property type="component" value="Chromosome 4"/>
</dbReference>
<dbReference type="Pfam" id="PF02009">
    <property type="entry name" value="RIFIN"/>
    <property type="match status" value="1"/>
</dbReference>